<dbReference type="Gene3D" id="1.10.1070.20">
    <property type="match status" value="1"/>
</dbReference>
<gene>
    <name evidence="1" type="ORF">CVD27_20100</name>
</gene>
<keyword evidence="2" id="KW-1185">Reference proteome</keyword>
<evidence type="ECO:0000313" key="2">
    <source>
        <dbReference type="Proteomes" id="UP000234950"/>
    </source>
</evidence>
<name>A0A2N5HAA1_9BACI</name>
<organism evidence="1 2">
    <name type="scientific">Neobacillus cucumis</name>
    <dbReference type="NCBI Taxonomy" id="1740721"/>
    <lineage>
        <taxon>Bacteria</taxon>
        <taxon>Bacillati</taxon>
        <taxon>Bacillota</taxon>
        <taxon>Bacilli</taxon>
        <taxon>Bacillales</taxon>
        <taxon>Bacillaceae</taxon>
        <taxon>Neobacillus</taxon>
    </lineage>
</organism>
<proteinExistence type="predicted"/>
<dbReference type="Proteomes" id="UP000234950">
    <property type="component" value="Unassembled WGS sequence"/>
</dbReference>
<comment type="caution">
    <text evidence="1">The sequence shown here is derived from an EMBL/GenBank/DDBJ whole genome shotgun (WGS) entry which is preliminary data.</text>
</comment>
<dbReference type="RefSeq" id="WP_101649802.1">
    <property type="nucleotide sequence ID" value="NZ_PGVE01000072.1"/>
</dbReference>
<dbReference type="AlphaFoldDB" id="A0A2N5HAA1"/>
<reference evidence="1 2" key="1">
    <citation type="submission" date="2017-11" db="EMBL/GenBank/DDBJ databases">
        <title>Comparitive Functional Genomics of Dry Heat Resistant strains isolated from the Viking Spacecraft.</title>
        <authorList>
            <person name="Seuylemezian A."/>
            <person name="Cooper K."/>
            <person name="Vaishampayan P."/>
        </authorList>
    </citation>
    <scope>NUCLEOTIDE SEQUENCE [LARGE SCALE GENOMIC DNA]</scope>
    <source>
        <strain evidence="1 2">V32-6</strain>
    </source>
</reference>
<sequence length="275" mass="32440">MIYLDDLRELDNAESSIGVIRKWYDEKNNYYIKASSLDKSNHTYHVEAIMECIAYEVGLLLGIDVVPYWLDKLYISEHEIIDVCVSEDYFYKRPIKEKVSAFSYLLKLHPGKLSREEQYNRITSISEKIKLDIDKMLVFDYLIDNYDRHLRNIEIALLKDGTITIAPIFDNGSSLLANWEFEEDLLDLKENEDLFEQNILHAETPAKAFANEHAIEIRMVGKEVYNHINLNIENKEFKSIIEKYSDYLSPLRKELIYKLLIHRYENIQKRAKSSV</sequence>
<evidence type="ECO:0008006" key="3">
    <source>
        <dbReference type="Google" id="ProtNLM"/>
    </source>
</evidence>
<accession>A0A2N5HAA1</accession>
<evidence type="ECO:0000313" key="1">
    <source>
        <dbReference type="EMBL" id="PLS02456.1"/>
    </source>
</evidence>
<protein>
    <recommendedName>
        <fullName evidence="3">HipA-like C-terminal domain-containing protein</fullName>
    </recommendedName>
</protein>
<dbReference type="OrthoDB" id="9812605at2"/>
<dbReference type="EMBL" id="PGVE01000072">
    <property type="protein sequence ID" value="PLS02456.1"/>
    <property type="molecule type" value="Genomic_DNA"/>
</dbReference>